<reference evidence="1 2" key="1">
    <citation type="submission" date="2017-12" db="EMBL/GenBank/DDBJ databases">
        <title>Hemimetabolous genomes reveal molecular basis of termite eusociality.</title>
        <authorList>
            <person name="Harrison M.C."/>
            <person name="Jongepier E."/>
            <person name="Robertson H.M."/>
            <person name="Arning N."/>
            <person name="Bitard-Feildel T."/>
            <person name="Chao H."/>
            <person name="Childers C.P."/>
            <person name="Dinh H."/>
            <person name="Doddapaneni H."/>
            <person name="Dugan S."/>
            <person name="Gowin J."/>
            <person name="Greiner C."/>
            <person name="Han Y."/>
            <person name="Hu H."/>
            <person name="Hughes D.S.T."/>
            <person name="Huylmans A.-K."/>
            <person name="Kemena C."/>
            <person name="Kremer L.P.M."/>
            <person name="Lee S.L."/>
            <person name="Lopez-Ezquerra A."/>
            <person name="Mallet L."/>
            <person name="Monroy-Kuhn J.M."/>
            <person name="Moser A."/>
            <person name="Murali S.C."/>
            <person name="Muzny D.M."/>
            <person name="Otani S."/>
            <person name="Piulachs M.-D."/>
            <person name="Poelchau M."/>
            <person name="Qu J."/>
            <person name="Schaub F."/>
            <person name="Wada-Katsumata A."/>
            <person name="Worley K.C."/>
            <person name="Xie Q."/>
            <person name="Ylla G."/>
            <person name="Poulsen M."/>
            <person name="Gibbs R.A."/>
            <person name="Schal C."/>
            <person name="Richards S."/>
            <person name="Belles X."/>
            <person name="Korb J."/>
            <person name="Bornberg-Bauer E."/>
        </authorList>
    </citation>
    <scope>NUCLEOTIDE SEQUENCE [LARGE SCALE GENOMIC DNA]</scope>
    <source>
        <tissue evidence="1">Whole body</tissue>
    </source>
</reference>
<comment type="caution">
    <text evidence="1">The sequence shown here is derived from an EMBL/GenBank/DDBJ whole genome shotgun (WGS) entry which is preliminary data.</text>
</comment>
<evidence type="ECO:0000313" key="1">
    <source>
        <dbReference type="EMBL" id="PNF34871.1"/>
    </source>
</evidence>
<organism evidence="1 2">
    <name type="scientific">Cryptotermes secundus</name>
    <dbReference type="NCBI Taxonomy" id="105785"/>
    <lineage>
        <taxon>Eukaryota</taxon>
        <taxon>Metazoa</taxon>
        <taxon>Ecdysozoa</taxon>
        <taxon>Arthropoda</taxon>
        <taxon>Hexapoda</taxon>
        <taxon>Insecta</taxon>
        <taxon>Pterygota</taxon>
        <taxon>Neoptera</taxon>
        <taxon>Polyneoptera</taxon>
        <taxon>Dictyoptera</taxon>
        <taxon>Blattodea</taxon>
        <taxon>Blattoidea</taxon>
        <taxon>Termitoidae</taxon>
        <taxon>Kalotermitidae</taxon>
        <taxon>Cryptotermitinae</taxon>
        <taxon>Cryptotermes</taxon>
    </lineage>
</organism>
<evidence type="ECO:0008006" key="3">
    <source>
        <dbReference type="Google" id="ProtNLM"/>
    </source>
</evidence>
<dbReference type="Proteomes" id="UP000235965">
    <property type="component" value="Unassembled WGS sequence"/>
</dbReference>
<dbReference type="PANTHER" id="PTHR47510">
    <property type="entry name" value="REVERSE TRANSCRIPTASE DOMAIN-CONTAINING PROTEIN"/>
    <property type="match status" value="1"/>
</dbReference>
<gene>
    <name evidence="1" type="ORF">B7P43_G03116</name>
</gene>
<dbReference type="EMBL" id="NEVH01008201">
    <property type="protein sequence ID" value="PNF34871.1"/>
    <property type="molecule type" value="Genomic_DNA"/>
</dbReference>
<dbReference type="STRING" id="105785.A0A2J7R216"/>
<dbReference type="InParanoid" id="A0A2J7R216"/>
<keyword evidence="2" id="KW-1185">Reference proteome</keyword>
<evidence type="ECO:0000313" key="2">
    <source>
        <dbReference type="Proteomes" id="UP000235965"/>
    </source>
</evidence>
<dbReference type="AlphaFoldDB" id="A0A2J7R216"/>
<accession>A0A2J7R216</accession>
<name>A0A2J7R216_9NEOP</name>
<dbReference type="PANTHER" id="PTHR47510:SF3">
    <property type="entry name" value="ENDO_EXONUCLEASE_PHOSPHATASE DOMAIN-CONTAINING PROTEIN"/>
    <property type="match status" value="1"/>
</dbReference>
<proteinExistence type="predicted"/>
<protein>
    <recommendedName>
        <fullName evidence="3">Reverse transcriptase domain-containing protein</fullName>
    </recommendedName>
</protein>
<sequence>MLIKLGKLLEGISKCLPKRHEPKKHEPWFDEGCSKLLDQRKQAKLQWLQDPSKINCDNLNNIRRETSRHFRNKKREYLKDKIDDLAMNNNNKNIRDLYRGINDFKRGYQPSSNLVKDENGDLLADSHNILNRWRNYYSQLLNVRRVSDVRQTEIHTAEPLIPDPSPFEVESAIAKLKLYKSLRSDQIPAELMQEGGEILRSKIHNLITSIWHKEKLPDQWKESIVIPVHNKGDKTDCSNYRGISLLSTSYKFYPIFFSQG</sequence>